<organism evidence="1 2">
    <name type="scientific">Nephila pilipes</name>
    <name type="common">Giant wood spider</name>
    <name type="synonym">Nephila maculata</name>
    <dbReference type="NCBI Taxonomy" id="299642"/>
    <lineage>
        <taxon>Eukaryota</taxon>
        <taxon>Metazoa</taxon>
        <taxon>Ecdysozoa</taxon>
        <taxon>Arthropoda</taxon>
        <taxon>Chelicerata</taxon>
        <taxon>Arachnida</taxon>
        <taxon>Araneae</taxon>
        <taxon>Araneomorphae</taxon>
        <taxon>Entelegynae</taxon>
        <taxon>Araneoidea</taxon>
        <taxon>Nephilidae</taxon>
        <taxon>Nephila</taxon>
    </lineage>
</organism>
<evidence type="ECO:0000313" key="2">
    <source>
        <dbReference type="Proteomes" id="UP000887013"/>
    </source>
</evidence>
<sequence>MASSESRGNNPLPEAFRRLIASDAGGSPLAQKAVLLVNAWQWRLDGSLLRGVPWRNGTCHILARPSYPRGVKIKMAAKYPGARLLMPPLANERLIRIRNGMAPDKSFRIP</sequence>
<keyword evidence="2" id="KW-1185">Reference proteome</keyword>
<proteinExistence type="predicted"/>
<evidence type="ECO:0000313" key="1">
    <source>
        <dbReference type="EMBL" id="GFU40799.1"/>
    </source>
</evidence>
<protein>
    <submittedName>
        <fullName evidence="1">Uncharacterized protein</fullName>
    </submittedName>
</protein>
<reference evidence="1" key="1">
    <citation type="submission" date="2020-08" db="EMBL/GenBank/DDBJ databases">
        <title>Multicomponent nature underlies the extraordinary mechanical properties of spider dragline silk.</title>
        <authorList>
            <person name="Kono N."/>
            <person name="Nakamura H."/>
            <person name="Mori M."/>
            <person name="Yoshida Y."/>
            <person name="Ohtoshi R."/>
            <person name="Malay A.D."/>
            <person name="Moran D.A.P."/>
            <person name="Tomita M."/>
            <person name="Numata K."/>
            <person name="Arakawa K."/>
        </authorList>
    </citation>
    <scope>NUCLEOTIDE SEQUENCE</scope>
</reference>
<comment type="caution">
    <text evidence="1">The sequence shown here is derived from an EMBL/GenBank/DDBJ whole genome shotgun (WGS) entry which is preliminary data.</text>
</comment>
<dbReference type="Proteomes" id="UP000887013">
    <property type="component" value="Unassembled WGS sequence"/>
</dbReference>
<accession>A0A8X6QSM8</accession>
<dbReference type="EMBL" id="BMAW01035729">
    <property type="protein sequence ID" value="GFU40799.1"/>
    <property type="molecule type" value="Genomic_DNA"/>
</dbReference>
<name>A0A8X6QSM8_NEPPI</name>
<dbReference type="AlphaFoldDB" id="A0A8X6QSM8"/>
<gene>
    <name evidence="1" type="ORF">NPIL_483451</name>
</gene>